<dbReference type="PANTHER" id="PTHR21277">
    <property type="entry name" value="TRANSCRIPTIONAL ADAPTER 1"/>
    <property type="match status" value="1"/>
</dbReference>
<comment type="caution">
    <text evidence="3">The sequence shown here is derived from an EMBL/GenBank/DDBJ whole genome shotgun (WGS) entry which is preliminary data.</text>
</comment>
<dbReference type="EMBL" id="JBBPBM010000293">
    <property type="protein sequence ID" value="KAK8497812.1"/>
    <property type="molecule type" value="Genomic_DNA"/>
</dbReference>
<accession>A0ABR2AUN3</accession>
<feature type="region of interest" description="Disordered" evidence="1">
    <location>
        <begin position="55"/>
        <end position="75"/>
    </location>
</feature>
<dbReference type="Pfam" id="PF12767">
    <property type="entry name" value="SAGA-Tad1"/>
    <property type="match status" value="1"/>
</dbReference>
<gene>
    <name evidence="2" type="ORF">V6N12_009701</name>
    <name evidence="3" type="ORF">V6N12_018724</name>
</gene>
<evidence type="ECO:0000256" key="1">
    <source>
        <dbReference type="SAM" id="MobiDB-lite"/>
    </source>
</evidence>
<proteinExistence type="predicted"/>
<dbReference type="EMBL" id="JBBPBM010000808">
    <property type="protein sequence ID" value="KAK8491087.1"/>
    <property type="molecule type" value="Genomic_DNA"/>
</dbReference>
<dbReference type="Proteomes" id="UP001472677">
    <property type="component" value="Unassembled WGS sequence"/>
</dbReference>
<sequence length="236" mass="26266">MEKMLVFHNHLIISIIRHASLSKTPPARESKVEGSLSVTVLDWQLGFKERLLSSRPTGSVEDGKEVNQAAGSPSIQSRSLIRSPLGISFNAKGMQRVSWNGLESASETCYCRGDLPDNESLRKRMERKLELEGLSISVDCVVVLNTSLDVFMKRLIKPCLELSGSRSGEKLTEQSRNWSTVSLNGMPHEKNCIQKQSWNISTSMLDFQVAMELNPLILGVDCSTRLEKVCLLASEE</sequence>
<organism evidence="3 4">
    <name type="scientific">Hibiscus sabdariffa</name>
    <name type="common">roselle</name>
    <dbReference type="NCBI Taxonomy" id="183260"/>
    <lineage>
        <taxon>Eukaryota</taxon>
        <taxon>Viridiplantae</taxon>
        <taxon>Streptophyta</taxon>
        <taxon>Embryophyta</taxon>
        <taxon>Tracheophyta</taxon>
        <taxon>Spermatophyta</taxon>
        <taxon>Magnoliopsida</taxon>
        <taxon>eudicotyledons</taxon>
        <taxon>Gunneridae</taxon>
        <taxon>Pentapetalae</taxon>
        <taxon>rosids</taxon>
        <taxon>malvids</taxon>
        <taxon>Malvales</taxon>
        <taxon>Malvaceae</taxon>
        <taxon>Malvoideae</taxon>
        <taxon>Hibiscus</taxon>
    </lineage>
</organism>
<dbReference type="PANTHER" id="PTHR21277:SF29">
    <property type="entry name" value="TRANSCRIPTIONAL REGULATOR OF RNA POLII, SAGA, SUBUNIT"/>
    <property type="match status" value="1"/>
</dbReference>
<evidence type="ECO:0000313" key="3">
    <source>
        <dbReference type="EMBL" id="KAK8497812.1"/>
    </source>
</evidence>
<name>A0ABR2AUN3_9ROSI</name>
<protein>
    <submittedName>
        <fullName evidence="3">Uncharacterized protein</fullName>
    </submittedName>
</protein>
<keyword evidence="4" id="KW-1185">Reference proteome</keyword>
<evidence type="ECO:0000313" key="4">
    <source>
        <dbReference type="Proteomes" id="UP001472677"/>
    </source>
</evidence>
<evidence type="ECO:0000313" key="2">
    <source>
        <dbReference type="EMBL" id="KAK8491087.1"/>
    </source>
</evidence>
<reference evidence="3 4" key="1">
    <citation type="journal article" date="2024" name="G3 (Bethesda)">
        <title>Genome assembly of Hibiscus sabdariffa L. provides insights into metabolisms of medicinal natural products.</title>
        <authorList>
            <person name="Kim T."/>
        </authorList>
    </citation>
    <scope>NUCLEOTIDE SEQUENCE [LARGE SCALE GENOMIC DNA]</scope>
    <source>
        <strain evidence="3">TK-2024</strain>
        <tissue evidence="3">Old leaves</tissue>
    </source>
</reference>
<dbReference type="InterPro" id="IPR024738">
    <property type="entry name" value="Hfi1/Tada1"/>
</dbReference>